<name>A0A076ECP0_RHOOP</name>
<evidence type="ECO:0000313" key="2">
    <source>
        <dbReference type="EMBL" id="AII03336.1"/>
    </source>
</evidence>
<organism evidence="2 3">
    <name type="scientific">Rhodococcus opacus</name>
    <name type="common">Nocardia opaca</name>
    <dbReference type="NCBI Taxonomy" id="37919"/>
    <lineage>
        <taxon>Bacteria</taxon>
        <taxon>Bacillati</taxon>
        <taxon>Actinomycetota</taxon>
        <taxon>Actinomycetes</taxon>
        <taxon>Mycobacteriales</taxon>
        <taxon>Nocardiaceae</taxon>
        <taxon>Rhodococcus</taxon>
    </lineage>
</organism>
<keyword evidence="1" id="KW-0472">Membrane</keyword>
<gene>
    <name evidence="2" type="ORF">EP51_01195</name>
</gene>
<protein>
    <submittedName>
        <fullName evidence="2">Membrane protein</fullName>
    </submittedName>
</protein>
<reference evidence="2 3" key="1">
    <citation type="submission" date="2014-07" db="EMBL/GenBank/DDBJ databases">
        <title>Genome Sequence of Rhodococcus opacus Strain R7, a Biodegrader of Mono- and Polycyclic Aromatic Hydrocarbons.</title>
        <authorList>
            <person name="Di Gennaro P."/>
            <person name="Zampolli J."/>
            <person name="Presti I."/>
            <person name="Cappelletti M."/>
            <person name="D'Ursi P."/>
            <person name="Orro A."/>
            <person name="Mezzelani A."/>
            <person name="Milanesi L."/>
        </authorList>
    </citation>
    <scope>NUCLEOTIDE SEQUENCE [LARGE SCALE GENOMIC DNA]</scope>
    <source>
        <strain evidence="2 3">R7</strain>
    </source>
</reference>
<dbReference type="EMBL" id="CP008947">
    <property type="protein sequence ID" value="AII03336.1"/>
    <property type="molecule type" value="Genomic_DNA"/>
</dbReference>
<feature type="transmembrane region" description="Helical" evidence="1">
    <location>
        <begin position="199"/>
        <end position="220"/>
    </location>
</feature>
<keyword evidence="1" id="KW-0812">Transmembrane</keyword>
<evidence type="ECO:0000256" key="1">
    <source>
        <dbReference type="SAM" id="Phobius"/>
    </source>
</evidence>
<dbReference type="AlphaFoldDB" id="A0A076ECP0"/>
<proteinExistence type="predicted"/>
<feature type="transmembrane region" description="Helical" evidence="1">
    <location>
        <begin position="264"/>
        <end position="297"/>
    </location>
</feature>
<keyword evidence="1" id="KW-1133">Transmembrane helix</keyword>
<feature type="transmembrane region" description="Helical" evidence="1">
    <location>
        <begin position="226"/>
        <end position="244"/>
    </location>
</feature>
<dbReference type="Proteomes" id="UP000028488">
    <property type="component" value="Chromosome"/>
</dbReference>
<feature type="transmembrane region" description="Helical" evidence="1">
    <location>
        <begin position="317"/>
        <end position="335"/>
    </location>
</feature>
<sequence length="365" mass="39694">MDANEHPGGGQSGAEGEQVSVLLIADPGTPAALAERIAEYLPQRLRSRDRLERRWTTCVRGKPYLSDEQADFADVIHAVDPSSEGEDIVVYLTDLPRREDTLPVVADVSADHLFALISVAGVGGVHIGHRVRTVTELAIARVLGEPELMPPGAARRFPCVQIEDGIRYFAPSGLRRLRLLSGMVRANRPWRLVTGLSKVLVGAFATGAIALATDTIWLFADTMGPWRMGAATVLSIVAMILWLILDHELWERPKSPEERDRSVLYNTATVATLVIGVAILHVALFCLLLFTTCLALPPELLSPILGHGVNFSDYLTLTWLLASIATIGGALGSGLEDDAAVKEAAYGVRQRQRIEETRRRSNEAG</sequence>
<dbReference type="RefSeq" id="WP_112298450.1">
    <property type="nucleotide sequence ID" value="NZ_CP008947.1"/>
</dbReference>
<accession>A0A076ECP0</accession>
<dbReference type="eggNOG" id="COG5502">
    <property type="taxonomic scope" value="Bacteria"/>
</dbReference>
<evidence type="ECO:0000313" key="3">
    <source>
        <dbReference type="Proteomes" id="UP000028488"/>
    </source>
</evidence>